<keyword evidence="8" id="KW-0234">DNA repair</keyword>
<evidence type="ECO:0000256" key="8">
    <source>
        <dbReference type="ARBA" id="ARBA00023204"/>
    </source>
</evidence>
<dbReference type="InterPro" id="IPR013022">
    <property type="entry name" value="Xyl_isomerase-like_TIM-brl"/>
</dbReference>
<evidence type="ECO:0000256" key="3">
    <source>
        <dbReference type="ARBA" id="ARBA00022722"/>
    </source>
</evidence>
<dbReference type="AlphaFoldDB" id="A0A172TQ15"/>
<dbReference type="SUPFAM" id="SSF51658">
    <property type="entry name" value="Xylose isomerase-like"/>
    <property type="match status" value="1"/>
</dbReference>
<comment type="similarity">
    <text evidence="2">Belongs to the AP endonuclease 2 family.</text>
</comment>
<keyword evidence="10" id="KW-0255">Endonuclease</keyword>
<dbReference type="PROSITE" id="PS51432">
    <property type="entry name" value="AP_NUCLEASE_F2_4"/>
    <property type="match status" value="1"/>
</dbReference>
<evidence type="ECO:0000256" key="7">
    <source>
        <dbReference type="ARBA" id="ARBA00022833"/>
    </source>
</evidence>
<gene>
    <name evidence="10" type="ORF">SY83_17920</name>
</gene>
<dbReference type="KEGG" id="pswu:SY83_17920"/>
<dbReference type="Proteomes" id="UP000076927">
    <property type="component" value="Chromosome"/>
</dbReference>
<dbReference type="InterPro" id="IPR036237">
    <property type="entry name" value="Xyl_isomerase-like_sf"/>
</dbReference>
<reference evidence="10 11" key="1">
    <citation type="submission" date="2015-01" db="EMBL/GenBank/DDBJ databases">
        <title>Paenibacillus swuensis/DY6/whole genome sequencing.</title>
        <authorList>
            <person name="Kim M.K."/>
            <person name="Srinivasan S."/>
            <person name="Lee J.-J."/>
        </authorList>
    </citation>
    <scope>NUCLEOTIDE SEQUENCE [LARGE SCALE GENOMIC DNA]</scope>
    <source>
        <strain evidence="10 11">DY6</strain>
    </source>
</reference>
<dbReference type="PANTHER" id="PTHR21445:SF0">
    <property type="entry name" value="APURINIC-APYRIMIDINIC ENDONUCLEASE"/>
    <property type="match status" value="1"/>
</dbReference>
<dbReference type="Gene3D" id="3.20.20.150">
    <property type="entry name" value="Divalent-metal-dependent TIM barrel enzymes"/>
    <property type="match status" value="1"/>
</dbReference>
<proteinExistence type="inferred from homology"/>
<evidence type="ECO:0000256" key="1">
    <source>
        <dbReference type="ARBA" id="ARBA00001947"/>
    </source>
</evidence>
<dbReference type="NCBIfam" id="TIGR00587">
    <property type="entry name" value="nfo"/>
    <property type="match status" value="1"/>
</dbReference>
<dbReference type="Pfam" id="PF01261">
    <property type="entry name" value="AP_endonuc_2"/>
    <property type="match status" value="1"/>
</dbReference>
<dbReference type="GO" id="GO:0003677">
    <property type="term" value="F:DNA binding"/>
    <property type="evidence" value="ECO:0007669"/>
    <property type="project" value="InterPro"/>
</dbReference>
<evidence type="ECO:0000256" key="4">
    <source>
        <dbReference type="ARBA" id="ARBA00022723"/>
    </source>
</evidence>
<comment type="cofactor">
    <cofactor evidence="1">
        <name>Zn(2+)</name>
        <dbReference type="ChEBI" id="CHEBI:29105"/>
    </cofactor>
</comment>
<dbReference type="GO" id="GO:0008081">
    <property type="term" value="F:phosphoric diester hydrolase activity"/>
    <property type="evidence" value="ECO:0007669"/>
    <property type="project" value="TreeGrafter"/>
</dbReference>
<evidence type="ECO:0000259" key="9">
    <source>
        <dbReference type="Pfam" id="PF01261"/>
    </source>
</evidence>
<dbReference type="CDD" id="cd00019">
    <property type="entry name" value="AP2Ec"/>
    <property type="match status" value="1"/>
</dbReference>
<dbReference type="STRING" id="1178515.SY83_17920"/>
<keyword evidence="6" id="KW-0378">Hydrolase</keyword>
<dbReference type="PROSITE" id="PS00730">
    <property type="entry name" value="AP_NUCLEASE_F2_2"/>
    <property type="match status" value="1"/>
</dbReference>
<dbReference type="GO" id="GO:0008270">
    <property type="term" value="F:zinc ion binding"/>
    <property type="evidence" value="ECO:0007669"/>
    <property type="project" value="InterPro"/>
</dbReference>
<dbReference type="RefSeq" id="WP_068611179.1">
    <property type="nucleotide sequence ID" value="NZ_CP011388.1"/>
</dbReference>
<protein>
    <submittedName>
        <fullName evidence="10">Endonuclease IV</fullName>
    </submittedName>
</protein>
<evidence type="ECO:0000313" key="10">
    <source>
        <dbReference type="EMBL" id="ANE49004.1"/>
    </source>
</evidence>
<keyword evidence="11" id="KW-1185">Reference proteome</keyword>
<dbReference type="InterPro" id="IPR001719">
    <property type="entry name" value="AP_endonuc_2"/>
</dbReference>
<dbReference type="GO" id="GO:0003906">
    <property type="term" value="F:DNA-(apurinic or apyrimidinic site) endonuclease activity"/>
    <property type="evidence" value="ECO:0007669"/>
    <property type="project" value="TreeGrafter"/>
</dbReference>
<accession>A0A172TQ15</accession>
<dbReference type="PATRIC" id="fig|1178515.4.peg.3612"/>
<name>A0A172TQ15_9BACL</name>
<evidence type="ECO:0000256" key="5">
    <source>
        <dbReference type="ARBA" id="ARBA00022763"/>
    </source>
</evidence>
<keyword evidence="5" id="KW-0227">DNA damage</keyword>
<evidence type="ECO:0000256" key="6">
    <source>
        <dbReference type="ARBA" id="ARBA00022801"/>
    </source>
</evidence>
<dbReference type="PANTHER" id="PTHR21445">
    <property type="entry name" value="ENDONUCLEASE IV ENDODEOXYRIBONUCLEASE IV"/>
    <property type="match status" value="1"/>
</dbReference>
<evidence type="ECO:0000256" key="2">
    <source>
        <dbReference type="ARBA" id="ARBA00005340"/>
    </source>
</evidence>
<keyword evidence="3" id="KW-0540">Nuclease</keyword>
<keyword evidence="4" id="KW-0479">Metal-binding</keyword>
<dbReference type="OrthoDB" id="9805666at2"/>
<keyword evidence="7" id="KW-0862">Zinc</keyword>
<sequence length="281" mass="30908">MYAGSHISTRKGYSGAAKTALAMGGKAFQYFPKNPRSLKVKAFNRPDAEACASYCLEHDILSIAHTPYPTSTTADTAELFQANVNSLLNDLEIADACGSVGIIVHFGTYKGKDPLQGYRNILQLLNEVLDAWHGTTLLLLENQAGEGGPMGTTMEEMMQIRSLLKSPAKVGFCFDTCHAFASGLWPEDDWNGLVMKGEAIGYWEHLKAIHLNDSLYPYLSHRDRHANIGKGYIGEERMRLLLQSSIPDGIPVVLETPSSMDGTHRDEIAKIYRLAEIGNES</sequence>
<feature type="domain" description="Xylose isomerase-like TIM barrel" evidence="9">
    <location>
        <begin position="20"/>
        <end position="261"/>
    </location>
</feature>
<dbReference type="EMBL" id="CP011388">
    <property type="protein sequence ID" value="ANE49004.1"/>
    <property type="molecule type" value="Genomic_DNA"/>
</dbReference>
<dbReference type="GO" id="GO:0006284">
    <property type="term" value="P:base-excision repair"/>
    <property type="evidence" value="ECO:0007669"/>
    <property type="project" value="TreeGrafter"/>
</dbReference>
<evidence type="ECO:0000313" key="11">
    <source>
        <dbReference type="Proteomes" id="UP000076927"/>
    </source>
</evidence>
<dbReference type="InterPro" id="IPR018246">
    <property type="entry name" value="AP_endonuc_F2_Zn_BS"/>
</dbReference>
<organism evidence="10 11">
    <name type="scientific">Paenibacillus swuensis</name>
    <dbReference type="NCBI Taxonomy" id="1178515"/>
    <lineage>
        <taxon>Bacteria</taxon>
        <taxon>Bacillati</taxon>
        <taxon>Bacillota</taxon>
        <taxon>Bacilli</taxon>
        <taxon>Bacillales</taxon>
        <taxon>Paenibacillaceae</taxon>
        <taxon>Paenibacillus</taxon>
    </lineage>
</organism>
<dbReference type="SMART" id="SM00518">
    <property type="entry name" value="AP2Ec"/>
    <property type="match status" value="1"/>
</dbReference>